<evidence type="ECO:0000313" key="3">
    <source>
        <dbReference type="Proteomes" id="UP001153269"/>
    </source>
</evidence>
<accession>A0A9N7UX28</accession>
<sequence>MVEEEEEEEVVLPSLSYTQCIPETHTLTLTLTHSRQQGSEHNRYPTTPDTSPDRELSSETRGSFSFSSLQQMTRGGGSCGAKGVVRVSRRSGYTHPHFFMPQGKLQEQIVRSLKVPPRLVRLFGNRLDNAWIQEDPAKSGGLKKKSWGGNFEAARRFSSAWK</sequence>
<evidence type="ECO:0000256" key="1">
    <source>
        <dbReference type="SAM" id="MobiDB-lite"/>
    </source>
</evidence>
<comment type="caution">
    <text evidence="2">The sequence shown here is derived from an EMBL/GenBank/DDBJ whole genome shotgun (WGS) entry which is preliminary data.</text>
</comment>
<dbReference type="AlphaFoldDB" id="A0A9N7UX28"/>
<evidence type="ECO:0000313" key="2">
    <source>
        <dbReference type="EMBL" id="CAB1438551.1"/>
    </source>
</evidence>
<proteinExistence type="predicted"/>
<gene>
    <name evidence="2" type="ORF">PLEPLA_LOCUS26456</name>
</gene>
<dbReference type="EMBL" id="CADEAL010002179">
    <property type="protein sequence ID" value="CAB1438551.1"/>
    <property type="molecule type" value="Genomic_DNA"/>
</dbReference>
<reference evidence="2" key="1">
    <citation type="submission" date="2020-03" db="EMBL/GenBank/DDBJ databases">
        <authorList>
            <person name="Weist P."/>
        </authorList>
    </citation>
    <scope>NUCLEOTIDE SEQUENCE</scope>
</reference>
<name>A0A9N7UX28_PLEPL</name>
<keyword evidence="3" id="KW-1185">Reference proteome</keyword>
<dbReference type="Proteomes" id="UP001153269">
    <property type="component" value="Unassembled WGS sequence"/>
</dbReference>
<organism evidence="2 3">
    <name type="scientific">Pleuronectes platessa</name>
    <name type="common">European plaice</name>
    <dbReference type="NCBI Taxonomy" id="8262"/>
    <lineage>
        <taxon>Eukaryota</taxon>
        <taxon>Metazoa</taxon>
        <taxon>Chordata</taxon>
        <taxon>Craniata</taxon>
        <taxon>Vertebrata</taxon>
        <taxon>Euteleostomi</taxon>
        <taxon>Actinopterygii</taxon>
        <taxon>Neopterygii</taxon>
        <taxon>Teleostei</taxon>
        <taxon>Neoteleostei</taxon>
        <taxon>Acanthomorphata</taxon>
        <taxon>Carangaria</taxon>
        <taxon>Pleuronectiformes</taxon>
        <taxon>Pleuronectoidei</taxon>
        <taxon>Pleuronectidae</taxon>
        <taxon>Pleuronectes</taxon>
    </lineage>
</organism>
<feature type="region of interest" description="Disordered" evidence="1">
    <location>
        <begin position="32"/>
        <end position="81"/>
    </location>
</feature>
<protein>
    <submittedName>
        <fullName evidence="2">Uncharacterized protein</fullName>
    </submittedName>
</protein>